<organism evidence="2">
    <name type="scientific">Arundo donax</name>
    <name type="common">Giant reed</name>
    <name type="synonym">Donax arundinaceus</name>
    <dbReference type="NCBI Taxonomy" id="35708"/>
    <lineage>
        <taxon>Eukaryota</taxon>
        <taxon>Viridiplantae</taxon>
        <taxon>Streptophyta</taxon>
        <taxon>Embryophyta</taxon>
        <taxon>Tracheophyta</taxon>
        <taxon>Spermatophyta</taxon>
        <taxon>Magnoliopsida</taxon>
        <taxon>Liliopsida</taxon>
        <taxon>Poales</taxon>
        <taxon>Poaceae</taxon>
        <taxon>PACMAD clade</taxon>
        <taxon>Arundinoideae</taxon>
        <taxon>Arundineae</taxon>
        <taxon>Arundo</taxon>
    </lineage>
</organism>
<protein>
    <submittedName>
        <fullName evidence="2">Uncharacterized protein</fullName>
    </submittedName>
</protein>
<name>A0A0A9H770_ARUDO</name>
<sequence>MMGTGAGQVLQYKSFVKAVALQVFNPTSAVAAHQPNPRACNGIAPPEQARSQGGGGGTGPPERPPAQARRPRQGGGGGPEAVARAQGPGRRLARLQCPGRQ</sequence>
<evidence type="ECO:0000313" key="2">
    <source>
        <dbReference type="EMBL" id="JAE32587.1"/>
    </source>
</evidence>
<evidence type="ECO:0000256" key="1">
    <source>
        <dbReference type="SAM" id="MobiDB-lite"/>
    </source>
</evidence>
<dbReference type="AlphaFoldDB" id="A0A0A9H770"/>
<accession>A0A0A9H770</accession>
<dbReference type="EMBL" id="GBRH01165309">
    <property type="protein sequence ID" value="JAE32587.1"/>
    <property type="molecule type" value="Transcribed_RNA"/>
</dbReference>
<feature type="region of interest" description="Disordered" evidence="1">
    <location>
        <begin position="30"/>
        <end position="101"/>
    </location>
</feature>
<reference evidence="2" key="2">
    <citation type="journal article" date="2015" name="Data Brief">
        <title>Shoot transcriptome of the giant reed, Arundo donax.</title>
        <authorList>
            <person name="Barrero R.A."/>
            <person name="Guerrero F.D."/>
            <person name="Moolhuijzen P."/>
            <person name="Goolsby J.A."/>
            <person name="Tidwell J."/>
            <person name="Bellgard S.E."/>
            <person name="Bellgard M.I."/>
        </authorList>
    </citation>
    <scope>NUCLEOTIDE SEQUENCE</scope>
    <source>
        <tissue evidence="2">Shoot tissue taken approximately 20 cm above the soil surface</tissue>
    </source>
</reference>
<proteinExistence type="predicted"/>
<reference evidence="2" key="1">
    <citation type="submission" date="2014-09" db="EMBL/GenBank/DDBJ databases">
        <authorList>
            <person name="Magalhaes I.L.F."/>
            <person name="Oliveira U."/>
            <person name="Santos F.R."/>
            <person name="Vidigal T.H.D.A."/>
            <person name="Brescovit A.D."/>
            <person name="Santos A.J."/>
        </authorList>
    </citation>
    <scope>NUCLEOTIDE SEQUENCE</scope>
    <source>
        <tissue evidence="2">Shoot tissue taken approximately 20 cm above the soil surface</tissue>
    </source>
</reference>